<gene>
    <name evidence="4" type="ORF">LI90_1268</name>
</gene>
<dbReference type="STRING" id="1469144.LI90_1268"/>
<dbReference type="Pfam" id="PF00216">
    <property type="entry name" value="Bac_DNA_binding"/>
    <property type="match status" value="1"/>
</dbReference>
<dbReference type="Gene3D" id="4.10.520.10">
    <property type="entry name" value="IHF-like DNA-binding proteins"/>
    <property type="match status" value="1"/>
</dbReference>
<dbReference type="PROSITE" id="PS00045">
    <property type="entry name" value="HISTONE_LIKE"/>
    <property type="match status" value="1"/>
</dbReference>
<dbReference type="RefSeq" id="WP_066885323.1">
    <property type="nucleotide sequence ID" value="NZ_CP171739.1"/>
</dbReference>
<dbReference type="SMART" id="SM00411">
    <property type="entry name" value="BHL"/>
    <property type="match status" value="1"/>
</dbReference>
<evidence type="ECO:0000256" key="3">
    <source>
        <dbReference type="RuleBase" id="RU003939"/>
    </source>
</evidence>
<dbReference type="GO" id="GO:0030527">
    <property type="term" value="F:structural constituent of chromatin"/>
    <property type="evidence" value="ECO:0007669"/>
    <property type="project" value="InterPro"/>
</dbReference>
<organism evidence="4 5">
    <name type="scientific">Carbonactinospora thermoautotrophica</name>
    <dbReference type="NCBI Taxonomy" id="1469144"/>
    <lineage>
        <taxon>Bacteria</taxon>
        <taxon>Bacillati</taxon>
        <taxon>Actinomycetota</taxon>
        <taxon>Actinomycetes</taxon>
        <taxon>Kitasatosporales</taxon>
        <taxon>Carbonactinosporaceae</taxon>
        <taxon>Carbonactinospora</taxon>
    </lineage>
</organism>
<dbReference type="GO" id="GO:0030261">
    <property type="term" value="P:chromosome condensation"/>
    <property type="evidence" value="ECO:0007669"/>
    <property type="project" value="UniProtKB-KW"/>
</dbReference>
<proteinExistence type="inferred from homology"/>
<evidence type="ECO:0000256" key="1">
    <source>
        <dbReference type="ARBA" id="ARBA00023067"/>
    </source>
</evidence>
<dbReference type="Proteomes" id="UP000070188">
    <property type="component" value="Unassembled WGS sequence"/>
</dbReference>
<evidence type="ECO:0000256" key="2">
    <source>
        <dbReference type="ARBA" id="ARBA00023125"/>
    </source>
</evidence>
<dbReference type="InterPro" id="IPR010992">
    <property type="entry name" value="IHF-like_DNA-bd_dom_sf"/>
</dbReference>
<dbReference type="OrthoDB" id="9799835at2"/>
<keyword evidence="5" id="KW-1185">Reference proteome</keyword>
<dbReference type="InterPro" id="IPR020816">
    <property type="entry name" value="Histone-like_DNA-bd_CS"/>
</dbReference>
<dbReference type="CDD" id="cd13831">
    <property type="entry name" value="HU"/>
    <property type="match status" value="1"/>
</dbReference>
<comment type="caution">
    <text evidence="4">The sequence shown here is derived from an EMBL/GenBank/DDBJ whole genome shotgun (WGS) entry which is preliminary data.</text>
</comment>
<keyword evidence="2" id="KW-0238">DNA-binding</keyword>
<protein>
    <submittedName>
        <fullName evidence="4">Histone-like DNA binding protein</fullName>
    </submittedName>
</protein>
<reference evidence="5" key="1">
    <citation type="submission" date="2015-04" db="EMBL/GenBank/DDBJ databases">
        <title>Physiological reanalysis, assessment of diazotrophy, and genome sequences of multiple isolates of Streptomyces thermoautotrophicus.</title>
        <authorList>
            <person name="MacKellar D.C."/>
            <person name="Lieber L."/>
            <person name="Norman J."/>
            <person name="Bolger A."/>
            <person name="Tobin C."/>
            <person name="Murray J.W."/>
            <person name="Chang R."/>
            <person name="Ford T."/>
            <person name="Nguyen P.Q."/>
            <person name="Woodward J."/>
            <person name="Permingeat H."/>
            <person name="Joshi N.S."/>
            <person name="Silver P.A."/>
            <person name="Usadel B."/>
            <person name="Rutherford A.W."/>
            <person name="Friesen M."/>
            <person name="Prell J."/>
        </authorList>
    </citation>
    <scope>NUCLEOTIDE SEQUENCE [LARGE SCALE GENOMIC DNA]</scope>
    <source>
        <strain evidence="5">H1</strain>
    </source>
</reference>
<dbReference type="GO" id="GO:0003677">
    <property type="term" value="F:DNA binding"/>
    <property type="evidence" value="ECO:0007669"/>
    <property type="project" value="UniProtKB-KW"/>
</dbReference>
<dbReference type="PRINTS" id="PR01727">
    <property type="entry name" value="DNABINDINGHU"/>
</dbReference>
<dbReference type="InterPro" id="IPR000119">
    <property type="entry name" value="Hist_DNA-bd"/>
</dbReference>
<sequence length="137" mass="14710">MNKSQLIDVLAERFGSKRAAGEAVEGVLEEITRAVVSGERVSISGFGVFERVERPARYARNPATGERVRVKETAVPRFKPSQSFKDYVSGARQLPAEAMTRGADQGGAVAESPKKAAVSAKKTAIVSTRRTKATTSK</sequence>
<dbReference type="SUPFAM" id="SSF47729">
    <property type="entry name" value="IHF-like DNA-binding proteins"/>
    <property type="match status" value="1"/>
</dbReference>
<dbReference type="AlphaFoldDB" id="A0A132MPI2"/>
<dbReference type="EMBL" id="LAXD01000001">
    <property type="protein sequence ID" value="KWW99629.1"/>
    <property type="molecule type" value="Genomic_DNA"/>
</dbReference>
<evidence type="ECO:0000313" key="4">
    <source>
        <dbReference type="EMBL" id="KWW99629.1"/>
    </source>
</evidence>
<dbReference type="GO" id="GO:0005829">
    <property type="term" value="C:cytosol"/>
    <property type="evidence" value="ECO:0007669"/>
    <property type="project" value="TreeGrafter"/>
</dbReference>
<dbReference type="PANTHER" id="PTHR33175:SF3">
    <property type="entry name" value="DNA-BINDING PROTEIN HU-BETA"/>
    <property type="match status" value="1"/>
</dbReference>
<accession>A0A132MPI2</accession>
<dbReference type="PATRIC" id="fig|1469144.10.peg.1399"/>
<evidence type="ECO:0000313" key="5">
    <source>
        <dbReference type="Proteomes" id="UP000070188"/>
    </source>
</evidence>
<name>A0A132MPI2_9ACTN</name>
<dbReference type="PANTHER" id="PTHR33175">
    <property type="entry name" value="DNA-BINDING PROTEIN HU"/>
    <property type="match status" value="1"/>
</dbReference>
<keyword evidence="1" id="KW-0226">DNA condensation</keyword>
<comment type="similarity">
    <text evidence="3">Belongs to the bacterial histone-like protein family.</text>
</comment>